<evidence type="ECO:0000313" key="4">
    <source>
        <dbReference type="Proteomes" id="UP000281549"/>
    </source>
</evidence>
<dbReference type="AlphaFoldDB" id="A0A075AWG1"/>
<evidence type="ECO:0000313" key="3">
    <source>
        <dbReference type="Proteomes" id="UP000030755"/>
    </source>
</evidence>
<proteinExistence type="predicted"/>
<dbReference type="OrthoDB" id="1607513at2759"/>
<dbReference type="InterPro" id="IPR012337">
    <property type="entry name" value="RNaseH-like_sf"/>
</dbReference>
<dbReference type="HOGENOM" id="CLU_1205348_0_0_1"/>
<gene>
    <name evidence="1" type="ORF">O9G_005205</name>
    <name evidence="2" type="ORF">ROZALSC1DRAFT_31063</name>
</gene>
<protein>
    <submittedName>
        <fullName evidence="1">Uncharacterized protein</fullName>
    </submittedName>
</protein>
<dbReference type="Proteomes" id="UP000030755">
    <property type="component" value="Unassembled WGS sequence"/>
</dbReference>
<evidence type="ECO:0000313" key="2">
    <source>
        <dbReference type="EMBL" id="RKP17095.1"/>
    </source>
</evidence>
<dbReference type="EMBL" id="ML006031">
    <property type="protein sequence ID" value="RKP17095.1"/>
    <property type="molecule type" value="Genomic_DNA"/>
</dbReference>
<keyword evidence="3" id="KW-1185">Reference proteome</keyword>
<dbReference type="Proteomes" id="UP000281549">
    <property type="component" value="Unassembled WGS sequence"/>
</dbReference>
<sequence>MKQYTAANATAIDQENHLLEIFSELNLEDGFKKTFVTDSDASQLAAVRRIDFSFPCWAHRLNTLLEKALNHRQLPNTITISINAIKKIVTFFKQSFLMNQLALTLKQHVYDVLLKLDDDKDEIWLLQYEQIDFIVLGEFKLLWNTKWHQCFYLLEKKMYHLNEEEKLAVEDAILLMMGTIRAINDDFNIDERQNPQIHSESSRLENIFYLKKIQDTMLWLMKNVYAWPGR</sequence>
<name>A0A075AWG1_ROZAC</name>
<accession>A0A075AWG1</accession>
<evidence type="ECO:0000313" key="1">
    <source>
        <dbReference type="EMBL" id="EPZ34635.1"/>
    </source>
</evidence>
<reference evidence="1 3" key="1">
    <citation type="journal article" date="2013" name="Curr. Biol.">
        <title>Shared signatures of parasitism and phylogenomics unite Cryptomycota and microsporidia.</title>
        <authorList>
            <person name="James T.Y."/>
            <person name="Pelin A."/>
            <person name="Bonen L."/>
            <person name="Ahrendt S."/>
            <person name="Sain D."/>
            <person name="Corradi N."/>
            <person name="Stajich J.E."/>
        </authorList>
    </citation>
    <scope>NUCLEOTIDE SEQUENCE [LARGE SCALE GENOMIC DNA]</scope>
    <source>
        <strain evidence="1 3">CSF55</strain>
        <strain evidence="1 3">CSF55</strain>
    </source>
</reference>
<organism evidence="1 3">
    <name type="scientific">Rozella allomycis (strain CSF55)</name>
    <dbReference type="NCBI Taxonomy" id="988480"/>
    <lineage>
        <taxon>Eukaryota</taxon>
        <taxon>Fungi</taxon>
        <taxon>Fungi incertae sedis</taxon>
        <taxon>Cryptomycota</taxon>
        <taxon>Cryptomycota incertae sedis</taxon>
        <taxon>Rozella</taxon>
    </lineage>
</organism>
<dbReference type="SUPFAM" id="SSF53098">
    <property type="entry name" value="Ribonuclease H-like"/>
    <property type="match status" value="1"/>
</dbReference>
<reference evidence="4" key="2">
    <citation type="journal article" date="2018" name="Nat. Microbiol.">
        <title>Leveraging single-cell genomics to expand the fungal tree of life.</title>
        <authorList>
            <person name="Ahrendt S.R."/>
            <person name="Quandt C.A."/>
            <person name="Ciobanu D."/>
            <person name="Clum A."/>
            <person name="Salamov A."/>
            <person name="Andreopoulos B."/>
            <person name="Cheng J.F."/>
            <person name="Woyke T."/>
            <person name="Pelin A."/>
            <person name="Henrissat B."/>
            <person name="Reynolds N.K."/>
            <person name="Benny G.L."/>
            <person name="Smith M.E."/>
            <person name="James T.Y."/>
            <person name="Grigoriev I.V."/>
        </authorList>
    </citation>
    <scope>NUCLEOTIDE SEQUENCE [LARGE SCALE GENOMIC DNA]</scope>
    <source>
        <strain evidence="4">CSF55</strain>
    </source>
</reference>
<dbReference type="EMBL" id="KE560933">
    <property type="protein sequence ID" value="EPZ34635.1"/>
    <property type="molecule type" value="Genomic_DNA"/>
</dbReference>
<reference evidence="2" key="3">
    <citation type="submission" date="2018-08" db="EMBL/GenBank/DDBJ databases">
        <title>Leveraging single-cell genomics to expand the Fungal Tree of Life.</title>
        <authorList>
            <consortium name="DOE Joint Genome Institute"/>
            <person name="Ahrendt S.R."/>
            <person name="Quandt C.A."/>
            <person name="Ciobanu D."/>
            <person name="Clum A."/>
            <person name="Salamov A."/>
            <person name="Andreopoulos B."/>
            <person name="Cheng J.-F."/>
            <person name="Woyke T."/>
            <person name="Pelin A."/>
            <person name="Henrissat B."/>
            <person name="Reynolds N."/>
            <person name="Benny G.L."/>
            <person name="Smith M.E."/>
            <person name="James T.Y."/>
            <person name="Grigoriev I.V."/>
        </authorList>
    </citation>
    <scope>NUCLEOTIDE SEQUENCE</scope>
    <source>
        <strain evidence="2">CSF55</strain>
    </source>
</reference>